<sequence>MNRKLIKTWSLRVLVAWLLLSAASLFWVNNELRYMYGANTPVIDHNQFQSPQQLTVIQNVSVLATDGLSMLAGQTVLIDQGQIAAIGSNIEIPSGAAMLDGSGKYLIPGLIDSHVHLWESENDLLLYLANGITHIREMTGTSDHLAWREEIDNGRMGPSLFVTSPKLVTHGFFEGWFHALTRASVNIQQPSDVASTLESLRDKGYDAYKLGTMLTPENYRAINTNASDIGVPAIGHFPISMSLDELATTEQAELAHIEELMKPLMREFGSLRNQRSDEFLAYVESRSEQLIDDLLASDIAVTSTLIINESFYTQKFDLDAMLAEQPIEYVNPGVLEGSTMAGRGWLQGNNLYQLAPDTDPNDIPFIKQYWKTYATAQHILLKAMAKRGVKIMAGTDANVPVVVPGFSLHQELIALTKAGLSPAQSLLSATAVPADFMNSHAGRVAEGYRADLLLLNKNPLQDIKNTQTIDTVISNGRVVSRRQLDAMLDAIRQVNDDNRKIDIK</sequence>
<accession>A0A395JIK2</accession>
<dbReference type="EMBL" id="QNRT01000006">
    <property type="protein sequence ID" value="RBP48585.1"/>
    <property type="molecule type" value="Genomic_DNA"/>
</dbReference>
<dbReference type="InterPro" id="IPR011059">
    <property type="entry name" value="Metal-dep_hydrolase_composite"/>
</dbReference>
<dbReference type="Proteomes" id="UP000253083">
    <property type="component" value="Unassembled WGS sequence"/>
</dbReference>
<dbReference type="PANTHER" id="PTHR43135:SF3">
    <property type="entry name" value="ALPHA-D-RIBOSE 1-METHYLPHOSPHONATE 5-TRIPHOSPHATE DIPHOSPHATASE"/>
    <property type="match status" value="1"/>
</dbReference>
<dbReference type="Pfam" id="PF01979">
    <property type="entry name" value="Amidohydro_1"/>
    <property type="match status" value="1"/>
</dbReference>
<dbReference type="PANTHER" id="PTHR43135">
    <property type="entry name" value="ALPHA-D-RIBOSE 1-METHYLPHOSPHONATE 5-TRIPHOSPHATE DIPHOSPHATASE"/>
    <property type="match status" value="1"/>
</dbReference>
<evidence type="ECO:0000313" key="2">
    <source>
        <dbReference type="EMBL" id="RBP48585.1"/>
    </source>
</evidence>
<dbReference type="InterPro" id="IPR032466">
    <property type="entry name" value="Metal_Hydrolase"/>
</dbReference>
<dbReference type="InterPro" id="IPR006680">
    <property type="entry name" value="Amidohydro-rel"/>
</dbReference>
<dbReference type="GO" id="GO:0016810">
    <property type="term" value="F:hydrolase activity, acting on carbon-nitrogen (but not peptide) bonds"/>
    <property type="evidence" value="ECO:0007669"/>
    <property type="project" value="InterPro"/>
</dbReference>
<dbReference type="AlphaFoldDB" id="A0A395JIK2"/>
<evidence type="ECO:0000259" key="1">
    <source>
        <dbReference type="Pfam" id="PF01979"/>
    </source>
</evidence>
<proteinExistence type="predicted"/>
<keyword evidence="2" id="KW-0378">Hydrolase</keyword>
<dbReference type="Gene3D" id="2.30.40.10">
    <property type="entry name" value="Urease, subunit C, domain 1"/>
    <property type="match status" value="1"/>
</dbReference>
<reference evidence="2 3" key="1">
    <citation type="submission" date="2018-06" db="EMBL/GenBank/DDBJ databases">
        <title>Genomic Encyclopedia of Type Strains, Phase IV (KMG-IV): sequencing the most valuable type-strain genomes for metagenomic binning, comparative biology and taxonomic classification.</title>
        <authorList>
            <person name="Goeker M."/>
        </authorList>
    </citation>
    <scope>NUCLEOTIDE SEQUENCE [LARGE SCALE GENOMIC DNA]</scope>
    <source>
        <strain evidence="2 3">DSM 24032</strain>
    </source>
</reference>
<dbReference type="InParanoid" id="A0A395JIK2"/>
<dbReference type="Gene3D" id="3.20.20.140">
    <property type="entry name" value="Metal-dependent hydrolases"/>
    <property type="match status" value="1"/>
</dbReference>
<keyword evidence="3" id="KW-1185">Reference proteome</keyword>
<dbReference type="OrthoDB" id="9031471at2"/>
<dbReference type="InterPro" id="IPR051781">
    <property type="entry name" value="Metallo-dep_Hydrolase"/>
</dbReference>
<organism evidence="2 3">
    <name type="scientific">Arenicella xantha</name>
    <dbReference type="NCBI Taxonomy" id="644221"/>
    <lineage>
        <taxon>Bacteria</taxon>
        <taxon>Pseudomonadati</taxon>
        <taxon>Pseudomonadota</taxon>
        <taxon>Gammaproteobacteria</taxon>
        <taxon>Arenicellales</taxon>
        <taxon>Arenicellaceae</taxon>
        <taxon>Arenicella</taxon>
    </lineage>
</organism>
<dbReference type="SUPFAM" id="SSF51338">
    <property type="entry name" value="Composite domain of metallo-dependent hydrolases"/>
    <property type="match status" value="1"/>
</dbReference>
<comment type="caution">
    <text evidence="2">The sequence shown here is derived from an EMBL/GenBank/DDBJ whole genome shotgun (WGS) entry which is preliminary data.</text>
</comment>
<gene>
    <name evidence="2" type="ORF">DFR28_10671</name>
</gene>
<evidence type="ECO:0000313" key="3">
    <source>
        <dbReference type="Proteomes" id="UP000253083"/>
    </source>
</evidence>
<dbReference type="SUPFAM" id="SSF51556">
    <property type="entry name" value="Metallo-dependent hydrolases"/>
    <property type="match status" value="1"/>
</dbReference>
<dbReference type="RefSeq" id="WP_113955617.1">
    <property type="nucleotide sequence ID" value="NZ_QNRT01000006.1"/>
</dbReference>
<feature type="domain" description="Amidohydrolase-related" evidence="1">
    <location>
        <begin position="381"/>
        <end position="479"/>
    </location>
</feature>
<name>A0A395JIK2_9GAMM</name>
<protein>
    <submittedName>
        <fullName evidence="2">Amidohydrolase family protein</fullName>
    </submittedName>
</protein>